<feature type="transmembrane region" description="Helical" evidence="14">
    <location>
        <begin position="105"/>
        <end position="127"/>
    </location>
</feature>
<name>A0A8D2LWQ3_VARKO</name>
<feature type="transmembrane region" description="Helical" evidence="14">
    <location>
        <begin position="231"/>
        <end position="254"/>
    </location>
</feature>
<dbReference type="GO" id="GO:0016493">
    <property type="term" value="F:C-C chemokine receptor activity"/>
    <property type="evidence" value="ECO:0007669"/>
    <property type="project" value="TreeGrafter"/>
</dbReference>
<dbReference type="Gene3D" id="1.20.1070.10">
    <property type="entry name" value="Rhodopsin 7-helix transmembrane proteins"/>
    <property type="match status" value="1"/>
</dbReference>
<dbReference type="FunFam" id="1.20.1070.10:FF:000026">
    <property type="entry name" value="C-C chemokine receptor type 5"/>
    <property type="match status" value="1"/>
</dbReference>
<dbReference type="InterPro" id="IPR017452">
    <property type="entry name" value="GPCR_Rhodpsn_7TM"/>
</dbReference>
<dbReference type="PANTHER" id="PTHR10489:SF686">
    <property type="entry name" value="C-C CHEMOKINE RECEPTOR TYPE 5"/>
    <property type="match status" value="1"/>
</dbReference>
<keyword evidence="17" id="KW-1185">Reference proteome</keyword>
<dbReference type="OMA" id="YHIALGC"/>
<comment type="subcellular location">
    <subcellularLocation>
        <location evidence="2">Cell membrane</location>
        <topology evidence="2">Multi-pass membrane protein</topology>
    </subcellularLocation>
    <subcellularLocation>
        <location evidence="1">Early endosome</location>
    </subcellularLocation>
</comment>
<feature type="transmembrane region" description="Helical" evidence="14">
    <location>
        <begin position="34"/>
        <end position="54"/>
    </location>
</feature>
<keyword evidence="6 14" id="KW-1133">Transmembrane helix</keyword>
<feature type="transmembrane region" description="Helical" evidence="14">
    <location>
        <begin position="66"/>
        <end position="85"/>
    </location>
</feature>
<evidence type="ECO:0000256" key="4">
    <source>
        <dbReference type="ARBA" id="ARBA00022692"/>
    </source>
</evidence>
<dbReference type="GO" id="GO:0009897">
    <property type="term" value="C:external side of plasma membrane"/>
    <property type="evidence" value="ECO:0007669"/>
    <property type="project" value="TreeGrafter"/>
</dbReference>
<dbReference type="InterPro" id="IPR050119">
    <property type="entry name" value="CCR1-9-like"/>
</dbReference>
<comment type="similarity">
    <text evidence="13">Belongs to the G-protein coupled receptor 1 family.</text>
</comment>
<organism evidence="16 17">
    <name type="scientific">Varanus komodoensis</name>
    <name type="common">Komodo dragon</name>
    <dbReference type="NCBI Taxonomy" id="61221"/>
    <lineage>
        <taxon>Eukaryota</taxon>
        <taxon>Metazoa</taxon>
        <taxon>Chordata</taxon>
        <taxon>Craniata</taxon>
        <taxon>Vertebrata</taxon>
        <taxon>Euteleostomi</taxon>
        <taxon>Lepidosauria</taxon>
        <taxon>Squamata</taxon>
        <taxon>Bifurcata</taxon>
        <taxon>Unidentata</taxon>
        <taxon>Episquamata</taxon>
        <taxon>Toxicofera</taxon>
        <taxon>Anguimorpha</taxon>
        <taxon>Paleoanguimorpha</taxon>
        <taxon>Varanoidea</taxon>
        <taxon>Varanidae</taxon>
        <taxon>Varanus</taxon>
    </lineage>
</organism>
<evidence type="ECO:0000259" key="15">
    <source>
        <dbReference type="PROSITE" id="PS50262"/>
    </source>
</evidence>
<evidence type="ECO:0000256" key="2">
    <source>
        <dbReference type="ARBA" id="ARBA00004651"/>
    </source>
</evidence>
<dbReference type="PRINTS" id="PR00657">
    <property type="entry name" value="CCCHEMOKINER"/>
</dbReference>
<evidence type="ECO:0000256" key="6">
    <source>
        <dbReference type="ARBA" id="ARBA00022989"/>
    </source>
</evidence>
<keyword evidence="12 13" id="KW-0807">Transducer</keyword>
<dbReference type="PROSITE" id="PS00237">
    <property type="entry name" value="G_PROTEIN_RECEP_F1_1"/>
    <property type="match status" value="1"/>
</dbReference>
<dbReference type="InterPro" id="IPR000276">
    <property type="entry name" value="GPCR_Rhodpsn"/>
</dbReference>
<protein>
    <recommendedName>
        <fullName evidence="15">G-protein coupled receptors family 1 profile domain-containing protein</fullName>
    </recommendedName>
</protein>
<evidence type="ECO:0000256" key="10">
    <source>
        <dbReference type="ARBA" id="ARBA00023170"/>
    </source>
</evidence>
<dbReference type="GO" id="GO:0060326">
    <property type="term" value="P:cell chemotaxis"/>
    <property type="evidence" value="ECO:0007669"/>
    <property type="project" value="TreeGrafter"/>
</dbReference>
<evidence type="ECO:0000256" key="12">
    <source>
        <dbReference type="ARBA" id="ARBA00023224"/>
    </source>
</evidence>
<evidence type="ECO:0000256" key="1">
    <source>
        <dbReference type="ARBA" id="ARBA00004412"/>
    </source>
</evidence>
<evidence type="ECO:0000313" key="17">
    <source>
        <dbReference type="Proteomes" id="UP000694545"/>
    </source>
</evidence>
<evidence type="ECO:0000313" key="16">
    <source>
        <dbReference type="Ensembl" id="ENSVKKP00000027897.1"/>
    </source>
</evidence>
<proteinExistence type="inferred from homology"/>
<dbReference type="InterPro" id="IPR000355">
    <property type="entry name" value="Chemokine_rcpt"/>
</dbReference>
<dbReference type="Ensembl" id="ENSVKKT00000028570.1">
    <property type="protein sequence ID" value="ENSVKKP00000027897.1"/>
    <property type="gene ID" value="ENSVKKG00000018081.1"/>
</dbReference>
<keyword evidence="7 13" id="KW-0297">G-protein coupled receptor</keyword>
<keyword evidence="11" id="KW-0325">Glycoprotein</keyword>
<dbReference type="GO" id="GO:0019722">
    <property type="term" value="P:calcium-mediated signaling"/>
    <property type="evidence" value="ECO:0007669"/>
    <property type="project" value="TreeGrafter"/>
</dbReference>
<keyword evidence="5" id="KW-0967">Endosome</keyword>
<dbReference type="GO" id="GO:0005769">
    <property type="term" value="C:early endosome"/>
    <property type="evidence" value="ECO:0007669"/>
    <property type="project" value="UniProtKB-SubCell"/>
</dbReference>
<dbReference type="AlphaFoldDB" id="A0A8D2LWQ3"/>
<dbReference type="PANTHER" id="PTHR10489">
    <property type="entry name" value="CELL ADHESION MOLECULE"/>
    <property type="match status" value="1"/>
</dbReference>
<dbReference type="InterPro" id="IPR001277">
    <property type="entry name" value="CXCR4/ACKR2"/>
</dbReference>
<evidence type="ECO:0000256" key="3">
    <source>
        <dbReference type="ARBA" id="ARBA00022475"/>
    </source>
</evidence>
<dbReference type="GO" id="GO:0007204">
    <property type="term" value="P:positive regulation of cytosolic calcium ion concentration"/>
    <property type="evidence" value="ECO:0007669"/>
    <property type="project" value="TreeGrafter"/>
</dbReference>
<evidence type="ECO:0000256" key="11">
    <source>
        <dbReference type="ARBA" id="ARBA00023180"/>
    </source>
</evidence>
<keyword evidence="3" id="KW-1003">Cell membrane</keyword>
<keyword evidence="10 13" id="KW-0675">Receptor</keyword>
<keyword evidence="9" id="KW-1015">Disulfide bond</keyword>
<evidence type="ECO:0000256" key="8">
    <source>
        <dbReference type="ARBA" id="ARBA00023136"/>
    </source>
</evidence>
<feature type="transmembrane region" description="Helical" evidence="14">
    <location>
        <begin position="139"/>
        <end position="159"/>
    </location>
</feature>
<dbReference type="SUPFAM" id="SSF81321">
    <property type="entry name" value="Family A G protein-coupled receptor-like"/>
    <property type="match status" value="1"/>
</dbReference>
<dbReference type="GO" id="GO:0019957">
    <property type="term" value="F:C-C chemokine binding"/>
    <property type="evidence" value="ECO:0007669"/>
    <property type="project" value="TreeGrafter"/>
</dbReference>
<dbReference type="GO" id="GO:0006954">
    <property type="term" value="P:inflammatory response"/>
    <property type="evidence" value="ECO:0007669"/>
    <property type="project" value="TreeGrafter"/>
</dbReference>
<keyword evidence="8 14" id="KW-0472">Membrane</keyword>
<keyword evidence="4 13" id="KW-0812">Transmembrane</keyword>
<evidence type="ECO:0000256" key="9">
    <source>
        <dbReference type="ARBA" id="ARBA00023157"/>
    </source>
</evidence>
<dbReference type="PROSITE" id="PS50262">
    <property type="entry name" value="G_PROTEIN_RECEP_F1_2"/>
    <property type="match status" value="1"/>
</dbReference>
<feature type="transmembrane region" description="Helical" evidence="14">
    <location>
        <begin position="198"/>
        <end position="219"/>
    </location>
</feature>
<evidence type="ECO:0000256" key="13">
    <source>
        <dbReference type="RuleBase" id="RU000688"/>
    </source>
</evidence>
<dbReference type="GO" id="GO:0006955">
    <property type="term" value="P:immune response"/>
    <property type="evidence" value="ECO:0007669"/>
    <property type="project" value="TreeGrafter"/>
</dbReference>
<evidence type="ECO:0000256" key="5">
    <source>
        <dbReference type="ARBA" id="ARBA00022753"/>
    </source>
</evidence>
<evidence type="ECO:0000256" key="14">
    <source>
        <dbReference type="SAM" id="Phobius"/>
    </source>
</evidence>
<dbReference type="Pfam" id="PF00001">
    <property type="entry name" value="7tm_1"/>
    <property type="match status" value="1"/>
</dbReference>
<feature type="domain" description="G-protein coupled receptors family 1 profile" evidence="15">
    <location>
        <begin position="45"/>
        <end position="294"/>
    </location>
</feature>
<reference evidence="16" key="2">
    <citation type="submission" date="2025-09" db="UniProtKB">
        <authorList>
            <consortium name="Ensembl"/>
        </authorList>
    </citation>
    <scope>IDENTIFICATION</scope>
</reference>
<reference evidence="16" key="1">
    <citation type="submission" date="2025-08" db="UniProtKB">
        <authorList>
            <consortium name="Ensembl"/>
        </authorList>
    </citation>
    <scope>IDENTIFICATION</scope>
</reference>
<accession>A0A8D2LWQ3</accession>
<dbReference type="PRINTS" id="PR00237">
    <property type="entry name" value="GPCRRHODOPSN"/>
</dbReference>
<dbReference type="PRINTS" id="PR00645">
    <property type="entry name" value="CXCCHMKINER4"/>
</dbReference>
<sequence>TDYNAVSTTYDYDVFEPCASDDVQAFTSTFLPTLYSLVLIVGLLGNALVVLTLIRFKKLKNMTDIYLLNLAISDLLFIFSLPFWAYFAADEWVFGDTMCKILSGIYLAGFYSGSFFIILLTIDRYLAIVHAVLALKTRTVAYGILTSVITWGIAFLISVPELMFKQVQKQNNRLTCTLHFPPELHIHMNQFMTLKRNLIGLILPMVIMTFCYARIIGTLKRCKSDKKNKAVRLIFIIIIVYFIFWAPYNIVLLLSTFQEAFSLSECTSVSNLGIAVQVTETLTMAHCCVNPVIYAFAGEKFRKFVFSFFRKYLAHSLTKNCRFLYSESVSRASSTYSRSTGEQDI</sequence>
<evidence type="ECO:0000256" key="7">
    <source>
        <dbReference type="ARBA" id="ARBA00023040"/>
    </source>
</evidence>
<dbReference type="Proteomes" id="UP000694545">
    <property type="component" value="Unplaced"/>
</dbReference>